<evidence type="ECO:0000256" key="2">
    <source>
        <dbReference type="ARBA" id="ARBA00022803"/>
    </source>
</evidence>
<dbReference type="Gene3D" id="1.25.40.10">
    <property type="entry name" value="Tetratricopeptide repeat domain"/>
    <property type="match status" value="2"/>
</dbReference>
<dbReference type="SUPFAM" id="SSF46894">
    <property type="entry name" value="C-terminal effector domain of the bipartite response regulators"/>
    <property type="match status" value="1"/>
</dbReference>
<feature type="DNA-binding region" description="OmpR/PhoB-type" evidence="5">
    <location>
        <begin position="6"/>
        <end position="104"/>
    </location>
</feature>
<dbReference type="SUPFAM" id="SSF48452">
    <property type="entry name" value="TPR-like"/>
    <property type="match status" value="1"/>
</dbReference>
<dbReference type="InterPro" id="IPR013105">
    <property type="entry name" value="TPR_2"/>
</dbReference>
<dbReference type="InterPro" id="IPR019734">
    <property type="entry name" value="TPR_rpt"/>
</dbReference>
<accession>A0A7W8D6W6</accession>
<name>A0A7W8D6W6_9GAMM</name>
<dbReference type="PROSITE" id="PS50005">
    <property type="entry name" value="TPR"/>
    <property type="match status" value="1"/>
</dbReference>
<keyword evidence="8" id="KW-1185">Reference proteome</keyword>
<organism evidence="7 8">
    <name type="scientific">Chiayiivirga flava</name>
    <dbReference type="NCBI Taxonomy" id="659595"/>
    <lineage>
        <taxon>Bacteria</taxon>
        <taxon>Pseudomonadati</taxon>
        <taxon>Pseudomonadota</taxon>
        <taxon>Gammaproteobacteria</taxon>
        <taxon>Lysobacterales</taxon>
        <taxon>Lysobacteraceae</taxon>
        <taxon>Chiayiivirga</taxon>
    </lineage>
</organism>
<dbReference type="EMBL" id="JACHHP010000002">
    <property type="protein sequence ID" value="MBB5207885.1"/>
    <property type="molecule type" value="Genomic_DNA"/>
</dbReference>
<dbReference type="InterPro" id="IPR001867">
    <property type="entry name" value="OmpR/PhoB-type_DNA-bd"/>
</dbReference>
<dbReference type="Pfam" id="PF07719">
    <property type="entry name" value="TPR_2"/>
    <property type="match status" value="1"/>
</dbReference>
<gene>
    <name evidence="7" type="ORF">HNQ52_001414</name>
</gene>
<keyword evidence="1" id="KW-0677">Repeat</keyword>
<dbReference type="SMART" id="SM00028">
    <property type="entry name" value="TPR"/>
    <property type="match status" value="3"/>
</dbReference>
<dbReference type="Proteomes" id="UP000521199">
    <property type="component" value="Unassembled WGS sequence"/>
</dbReference>
<feature type="domain" description="OmpR/PhoB-type" evidence="6">
    <location>
        <begin position="6"/>
        <end position="104"/>
    </location>
</feature>
<evidence type="ECO:0000256" key="3">
    <source>
        <dbReference type="ARBA" id="ARBA00023125"/>
    </source>
</evidence>
<evidence type="ECO:0000313" key="7">
    <source>
        <dbReference type="EMBL" id="MBB5207885.1"/>
    </source>
</evidence>
<dbReference type="InterPro" id="IPR036388">
    <property type="entry name" value="WH-like_DNA-bd_sf"/>
</dbReference>
<proteinExistence type="predicted"/>
<evidence type="ECO:0000313" key="8">
    <source>
        <dbReference type="Proteomes" id="UP000521199"/>
    </source>
</evidence>
<dbReference type="InterPro" id="IPR016032">
    <property type="entry name" value="Sig_transdc_resp-reg_C-effctor"/>
</dbReference>
<dbReference type="AlphaFoldDB" id="A0A7W8D6W6"/>
<evidence type="ECO:0000256" key="1">
    <source>
        <dbReference type="ARBA" id="ARBA00022737"/>
    </source>
</evidence>
<comment type="caution">
    <text evidence="7">The sequence shown here is derived from an EMBL/GenBank/DDBJ whole genome shotgun (WGS) entry which is preliminary data.</text>
</comment>
<evidence type="ECO:0000256" key="4">
    <source>
        <dbReference type="PROSITE-ProRule" id="PRU00339"/>
    </source>
</evidence>
<dbReference type="SMART" id="SM00862">
    <property type="entry name" value="Trans_reg_C"/>
    <property type="match status" value="1"/>
</dbReference>
<dbReference type="Gene3D" id="1.10.10.10">
    <property type="entry name" value="Winged helix-like DNA-binding domain superfamily/Winged helix DNA-binding domain"/>
    <property type="match status" value="1"/>
</dbReference>
<evidence type="ECO:0000259" key="6">
    <source>
        <dbReference type="PROSITE" id="PS51755"/>
    </source>
</evidence>
<dbReference type="InterPro" id="IPR011990">
    <property type="entry name" value="TPR-like_helical_dom_sf"/>
</dbReference>
<evidence type="ECO:0000256" key="5">
    <source>
        <dbReference type="PROSITE-ProRule" id="PRU01091"/>
    </source>
</evidence>
<dbReference type="GO" id="GO:0006355">
    <property type="term" value="P:regulation of DNA-templated transcription"/>
    <property type="evidence" value="ECO:0007669"/>
    <property type="project" value="InterPro"/>
</dbReference>
<dbReference type="GO" id="GO:0000160">
    <property type="term" value="P:phosphorelay signal transduction system"/>
    <property type="evidence" value="ECO:0007669"/>
    <property type="project" value="InterPro"/>
</dbReference>
<keyword evidence="3 5" id="KW-0238">DNA-binding</keyword>
<feature type="repeat" description="TPR" evidence="4">
    <location>
        <begin position="238"/>
        <end position="271"/>
    </location>
</feature>
<keyword evidence="2 4" id="KW-0802">TPR repeat</keyword>
<dbReference type="RefSeq" id="WP_183960403.1">
    <property type="nucleotide sequence ID" value="NZ_JACHHP010000002.1"/>
</dbReference>
<dbReference type="CDD" id="cd00383">
    <property type="entry name" value="trans_reg_C"/>
    <property type="match status" value="1"/>
</dbReference>
<dbReference type="PANTHER" id="PTHR12558:SF13">
    <property type="entry name" value="CELL DIVISION CYCLE PROTEIN 27 HOMOLOG"/>
    <property type="match status" value="1"/>
</dbReference>
<sequence length="533" mass="58612">MSSTTPSRFRLDDLIIDLERQRVTRADAVLDVSGLSFRLLACLLRRGVEVVPFDTLIAQVWAPAVVNEETVTQRVKLLRQALGDDGRQPRYVRSVRGRGYQLCAMPEALADADAEAAGDATAPPRRARAWLAVPVVLVLILAAASAMRGRDPTTPPPTPRDETLERARHYFAMGQRDNNERAVALYEQALQVQPSREARLGLSVALSARVCLYDFPWEQADRARQLAESLIAEDGSDAAAHSARGYALDCLGRIDDAIASYTRAIALDPAGREDSVASLAYLLGVKGQLAEALRLNLSVLDHRSRLRHLDNQIARDLELLGFDVEAEQWYARSFRLQPDNVFANVAWPTFLFRQGRYSEAERAADEALARPHHPELQVLLGQLALLRGDRARAADFFAQAEQARPHLGRLRTLRLLHGEQPATPARIAARIAELDAPTTPENQWPETFLELGWLECARGDTAAARVAIDRAIDAGMLDRASLLASPLFACVREVPGFAAALDRIAARVGEERARVLAAPWLPADLLTVTPSAP</sequence>
<dbReference type="Pfam" id="PF00486">
    <property type="entry name" value="Trans_reg_C"/>
    <property type="match status" value="1"/>
</dbReference>
<protein>
    <submittedName>
        <fullName evidence="7">DNA-binding winged helix-turn-helix (WHTH) protein/Flp pilus assembly protein TadD</fullName>
    </submittedName>
</protein>
<reference evidence="7 8" key="1">
    <citation type="submission" date="2020-08" db="EMBL/GenBank/DDBJ databases">
        <title>Genomic Encyclopedia of Type Strains, Phase IV (KMG-IV): sequencing the most valuable type-strain genomes for metagenomic binning, comparative biology and taxonomic classification.</title>
        <authorList>
            <person name="Goeker M."/>
        </authorList>
    </citation>
    <scope>NUCLEOTIDE SEQUENCE [LARGE SCALE GENOMIC DNA]</scope>
    <source>
        <strain evidence="7 8">DSM 24163</strain>
    </source>
</reference>
<dbReference type="GO" id="GO:0003677">
    <property type="term" value="F:DNA binding"/>
    <property type="evidence" value="ECO:0007669"/>
    <property type="project" value="UniProtKB-UniRule"/>
</dbReference>
<dbReference type="PANTHER" id="PTHR12558">
    <property type="entry name" value="CELL DIVISION CYCLE 16,23,27"/>
    <property type="match status" value="1"/>
</dbReference>
<dbReference type="PROSITE" id="PS51755">
    <property type="entry name" value="OMPR_PHOB"/>
    <property type="match status" value="1"/>
</dbReference>